<dbReference type="GO" id="GO:0005886">
    <property type="term" value="C:plasma membrane"/>
    <property type="evidence" value="ECO:0007669"/>
    <property type="project" value="UniProtKB-SubCell"/>
</dbReference>
<feature type="domain" description="ABC transporter" evidence="10">
    <location>
        <begin position="289"/>
        <end position="527"/>
    </location>
</feature>
<evidence type="ECO:0000256" key="7">
    <source>
        <dbReference type="ARBA" id="ARBA00023136"/>
    </source>
</evidence>
<dbReference type="InterPro" id="IPR050388">
    <property type="entry name" value="ABC_Ni/Peptide_Import"/>
</dbReference>
<comment type="caution">
    <text evidence="11">The sequence shown here is derived from an EMBL/GenBank/DDBJ whole genome shotgun (WGS) entry which is preliminary data.</text>
</comment>
<dbReference type="InterPro" id="IPR003593">
    <property type="entry name" value="AAA+_ATPase"/>
</dbReference>
<dbReference type="InterPro" id="IPR027417">
    <property type="entry name" value="P-loop_NTPase"/>
</dbReference>
<dbReference type="EMBL" id="PJZF01000035">
    <property type="protein sequence ID" value="PLR30356.1"/>
    <property type="molecule type" value="Genomic_DNA"/>
</dbReference>
<comment type="catalytic activity">
    <reaction evidence="9">
        <text>a dipeptide(out) + ATP + H2O = a dipeptide(in) + ADP + phosphate + H(+)</text>
        <dbReference type="Rhea" id="RHEA:23120"/>
        <dbReference type="ChEBI" id="CHEBI:15377"/>
        <dbReference type="ChEBI" id="CHEBI:15378"/>
        <dbReference type="ChEBI" id="CHEBI:30616"/>
        <dbReference type="ChEBI" id="CHEBI:43474"/>
        <dbReference type="ChEBI" id="CHEBI:90799"/>
        <dbReference type="ChEBI" id="CHEBI:456216"/>
        <dbReference type="EC" id="7.4.2.9"/>
    </reaction>
</comment>
<protein>
    <recommendedName>
        <fullName evidence="8">ABC-type dipeptide transporter</fullName>
        <ecNumber evidence="8">7.4.2.9</ecNumber>
    </recommendedName>
</protein>
<dbReference type="InterPro" id="IPR017871">
    <property type="entry name" value="ABC_transporter-like_CS"/>
</dbReference>
<dbReference type="PROSITE" id="PS00211">
    <property type="entry name" value="ABC_TRANSPORTER_1"/>
    <property type="match status" value="1"/>
</dbReference>
<dbReference type="Pfam" id="PF00005">
    <property type="entry name" value="ABC_tran"/>
    <property type="match status" value="2"/>
</dbReference>
<dbReference type="GO" id="GO:0016887">
    <property type="term" value="F:ATP hydrolysis activity"/>
    <property type="evidence" value="ECO:0007669"/>
    <property type="project" value="InterPro"/>
</dbReference>
<dbReference type="Proteomes" id="UP000234240">
    <property type="component" value="Unassembled WGS sequence"/>
</dbReference>
<dbReference type="AlphaFoldDB" id="A0A2N5DU72"/>
<dbReference type="InterPro" id="IPR013563">
    <property type="entry name" value="Oligopep_ABC_C"/>
</dbReference>
<evidence type="ECO:0000256" key="1">
    <source>
        <dbReference type="ARBA" id="ARBA00004417"/>
    </source>
</evidence>
<accession>A0A2N5DU72</accession>
<dbReference type="SMART" id="SM00382">
    <property type="entry name" value="AAA"/>
    <property type="match status" value="2"/>
</dbReference>
<evidence type="ECO:0000256" key="4">
    <source>
        <dbReference type="ARBA" id="ARBA00022475"/>
    </source>
</evidence>
<organism evidence="11 12">
    <name type="scientific">Chimaeribacter californicus</name>
    <dbReference type="NCBI Taxonomy" id="2060067"/>
    <lineage>
        <taxon>Bacteria</taxon>
        <taxon>Pseudomonadati</taxon>
        <taxon>Pseudomonadota</taxon>
        <taxon>Gammaproteobacteria</taxon>
        <taxon>Enterobacterales</taxon>
        <taxon>Yersiniaceae</taxon>
        <taxon>Chimaeribacter</taxon>
    </lineage>
</organism>
<dbReference type="PANTHER" id="PTHR43297">
    <property type="entry name" value="OLIGOPEPTIDE TRANSPORT ATP-BINDING PROTEIN APPD"/>
    <property type="match status" value="1"/>
</dbReference>
<evidence type="ECO:0000256" key="2">
    <source>
        <dbReference type="ARBA" id="ARBA00005417"/>
    </source>
</evidence>
<dbReference type="OrthoDB" id="9802264at2"/>
<dbReference type="PANTHER" id="PTHR43297:SF2">
    <property type="entry name" value="DIPEPTIDE TRANSPORT ATP-BINDING PROTEIN DPPD"/>
    <property type="match status" value="1"/>
</dbReference>
<gene>
    <name evidence="11" type="ORF">CYR55_22240</name>
</gene>
<feature type="domain" description="ABC transporter" evidence="10">
    <location>
        <begin position="7"/>
        <end position="256"/>
    </location>
</feature>
<dbReference type="CDD" id="cd03257">
    <property type="entry name" value="ABC_NikE_OppD_transporters"/>
    <property type="match status" value="2"/>
</dbReference>
<evidence type="ECO:0000259" key="10">
    <source>
        <dbReference type="PROSITE" id="PS50893"/>
    </source>
</evidence>
<dbReference type="GO" id="GO:0005524">
    <property type="term" value="F:ATP binding"/>
    <property type="evidence" value="ECO:0007669"/>
    <property type="project" value="UniProtKB-KW"/>
</dbReference>
<evidence type="ECO:0000313" key="11">
    <source>
        <dbReference type="EMBL" id="PLR30356.1"/>
    </source>
</evidence>
<dbReference type="Pfam" id="PF08352">
    <property type="entry name" value="oligo_HPY"/>
    <property type="match status" value="2"/>
</dbReference>
<dbReference type="InterPro" id="IPR003439">
    <property type="entry name" value="ABC_transporter-like_ATP-bd"/>
</dbReference>
<dbReference type="RefSeq" id="WP_101818499.1">
    <property type="nucleotide sequence ID" value="NZ_PJZF01000035.1"/>
</dbReference>
<keyword evidence="4" id="KW-1003">Cell membrane</keyword>
<keyword evidence="7" id="KW-0472">Membrane</keyword>
<evidence type="ECO:0000256" key="5">
    <source>
        <dbReference type="ARBA" id="ARBA00022741"/>
    </source>
</evidence>
<dbReference type="NCBIfam" id="NF008453">
    <property type="entry name" value="PRK11308.1"/>
    <property type="match status" value="2"/>
</dbReference>
<sequence length="538" mass="58344">MSRSLFIDIHNLTVQFPSEEGLKTVVKGLSLQLHHGESVALVGESGSGKTVTARTLIGLHDPHAQISADRFLINGENMLKADSRRWRAIRGNQIGYVLQDALVSLDPLRRIGQQLSDALRATHPGVKLDILQRSLQLLASAGMPDARQRLALYPHQLSGGLRQRALIAAALAGRPPLLIADEPTTALDMTVQKQILDLLNRRRDDGQALLLISHDLSVVGQLADRVLVMRGGEVVEQGATDALLRAPQHPWTRHLLQAVPTPQTRGFRLSSPEPAPLPARMPAAGAPLLEARHLNKQYGEQAVVRDVSFQLAAGETLGIVGESGSGKTTVARMVLGLTEPDSGLITLGGEAWSRVSEQARRARRSTLQLIAQDPLSSFDPRYTVEKIIGESLDAVGIFGDARRTRVIQLLDEVRLGAGFLQRYPREMSGGQRQRVAIARAFAPNPALLVADEPVSALDVSVQAQVLDLLADMQAEHHTALLFISHNLGVIHHLADRVLVMRAGEIVEHGEVNSVFTAPQHPWTKKLLAALPVLPGRAA</sequence>
<dbReference type="SUPFAM" id="SSF52540">
    <property type="entry name" value="P-loop containing nucleoside triphosphate hydrolases"/>
    <property type="match status" value="2"/>
</dbReference>
<dbReference type="PROSITE" id="PS50893">
    <property type="entry name" value="ABC_TRANSPORTER_2"/>
    <property type="match status" value="2"/>
</dbReference>
<reference evidence="11 12" key="1">
    <citation type="submission" date="2017-12" db="EMBL/GenBank/DDBJ databases">
        <title>Characterization of six clinical isolates of Enterochimera gen. nov., a novel genus of the Yersiniaciae family and the three species Enterochimera arupensis sp. nov., Enterochimera coloradensis sp. nov, and Enterochimera californica sp. nov.</title>
        <authorList>
            <person name="Rossi A."/>
            <person name="Fisher M."/>
        </authorList>
    </citation>
    <scope>NUCLEOTIDE SEQUENCE [LARGE SCALE GENOMIC DNA]</scope>
    <source>
        <strain evidence="12">2015-Iso6</strain>
    </source>
</reference>
<dbReference type="EC" id="7.4.2.9" evidence="8"/>
<keyword evidence="3" id="KW-0813">Transport</keyword>
<keyword evidence="5" id="KW-0547">Nucleotide-binding</keyword>
<keyword evidence="6 11" id="KW-0067">ATP-binding</keyword>
<evidence type="ECO:0000313" key="12">
    <source>
        <dbReference type="Proteomes" id="UP000234240"/>
    </source>
</evidence>
<dbReference type="Gene3D" id="3.40.50.300">
    <property type="entry name" value="P-loop containing nucleotide triphosphate hydrolases"/>
    <property type="match status" value="2"/>
</dbReference>
<dbReference type="NCBIfam" id="NF007739">
    <property type="entry name" value="PRK10419.1"/>
    <property type="match status" value="2"/>
</dbReference>
<evidence type="ECO:0000256" key="9">
    <source>
        <dbReference type="ARBA" id="ARBA00047356"/>
    </source>
</evidence>
<name>A0A2N5DU72_9GAMM</name>
<comment type="similarity">
    <text evidence="2">Belongs to the ABC transporter superfamily.</text>
</comment>
<proteinExistence type="inferred from homology"/>
<evidence type="ECO:0000256" key="3">
    <source>
        <dbReference type="ARBA" id="ARBA00022448"/>
    </source>
</evidence>
<evidence type="ECO:0000256" key="8">
    <source>
        <dbReference type="ARBA" id="ARBA00038852"/>
    </source>
</evidence>
<comment type="subcellular location">
    <subcellularLocation>
        <location evidence="1">Cell inner membrane</location>
        <topology evidence="1">Peripheral membrane protein</topology>
    </subcellularLocation>
</comment>
<dbReference type="GO" id="GO:0015833">
    <property type="term" value="P:peptide transport"/>
    <property type="evidence" value="ECO:0007669"/>
    <property type="project" value="InterPro"/>
</dbReference>
<keyword evidence="12" id="KW-1185">Reference proteome</keyword>
<evidence type="ECO:0000256" key="6">
    <source>
        <dbReference type="ARBA" id="ARBA00022840"/>
    </source>
</evidence>